<name>A0A7Y9JMM1_9MICO</name>
<keyword evidence="7" id="KW-1185">Reference proteome</keyword>
<dbReference type="CDD" id="cd03215">
    <property type="entry name" value="ABC_Carb_Monos_II"/>
    <property type="match status" value="1"/>
</dbReference>
<evidence type="ECO:0000313" key="7">
    <source>
        <dbReference type="Proteomes" id="UP000552045"/>
    </source>
</evidence>
<dbReference type="SMART" id="SM00382">
    <property type="entry name" value="AAA"/>
    <property type="match status" value="2"/>
</dbReference>
<dbReference type="PANTHER" id="PTHR43790:SF9">
    <property type="entry name" value="GALACTOFURANOSE TRANSPORTER ATP-BINDING PROTEIN YTFR"/>
    <property type="match status" value="1"/>
</dbReference>
<evidence type="ECO:0000313" key="6">
    <source>
        <dbReference type="EMBL" id="NYD54490.1"/>
    </source>
</evidence>
<sequence length="516" mass="55069">MSAVVQVMDDDVVLLRAHGVRKSFGPVTVLDGVDLTLRAGRVDGLIGRNGAGKSTLVNVLTGRLPADEIELEVGGRRVDAHGPADALAAGIVAVPQELVMPMDMTVVEVVTFGAEPRRFGVLDLRRASREVRALFESMGLDIDPHARVSDLPVSWQRVVMVAQALHRRARVLILDEPTAAMNAEDCTRVLDVVRKVRNRGLAVLYISHRFDEVEDVCDRVTAMADGSVIDVLEAGEVTHARLVAAITGSDEPAQRGERRPGTVRADSPVLRMKAVTAPRVDEVDLVVRPGEIVGLAGLPGSGIGEVFQLISGRARLDEGSIHVGERAVTSPRRAGRLGIELLPASRADASLPGEPVLENLGLPALRRLSGALGFTTVPRLRRGVADVVRRLSLAPVVERRMWQLSGGNQQRVLVGAKLLAEPRFLLLEDPTVGVDVAARAELHQLLWSLADGGMGLVVGSSDVDELRELCDRIVAMRRGRIVAEWPAGGVTEQELLTAVTGSGVGKAAGTGTQKEG</sequence>
<evidence type="ECO:0000259" key="5">
    <source>
        <dbReference type="PROSITE" id="PS50893"/>
    </source>
</evidence>
<dbReference type="RefSeq" id="WP_179432840.1">
    <property type="nucleotide sequence ID" value="NZ_BAABLC010000001.1"/>
</dbReference>
<dbReference type="SUPFAM" id="SSF52540">
    <property type="entry name" value="P-loop containing nucleoside triphosphate hydrolases"/>
    <property type="match status" value="2"/>
</dbReference>
<dbReference type="CDD" id="cd03216">
    <property type="entry name" value="ABC_Carb_Monos_I"/>
    <property type="match status" value="1"/>
</dbReference>
<proteinExistence type="predicted"/>
<evidence type="ECO:0000256" key="2">
    <source>
        <dbReference type="ARBA" id="ARBA00022737"/>
    </source>
</evidence>
<dbReference type="GO" id="GO:0005524">
    <property type="term" value="F:ATP binding"/>
    <property type="evidence" value="ECO:0007669"/>
    <property type="project" value="UniProtKB-KW"/>
</dbReference>
<organism evidence="6 7">
    <name type="scientific">Microbacterium pseudoresistens</name>
    <dbReference type="NCBI Taxonomy" id="640634"/>
    <lineage>
        <taxon>Bacteria</taxon>
        <taxon>Bacillati</taxon>
        <taxon>Actinomycetota</taxon>
        <taxon>Actinomycetes</taxon>
        <taxon>Micrococcales</taxon>
        <taxon>Microbacteriaceae</taxon>
        <taxon>Microbacterium</taxon>
    </lineage>
</organism>
<keyword evidence="3" id="KW-0547">Nucleotide-binding</keyword>
<accession>A0A7Y9JMM1</accession>
<evidence type="ECO:0000256" key="1">
    <source>
        <dbReference type="ARBA" id="ARBA00022448"/>
    </source>
</evidence>
<feature type="domain" description="ABC transporter" evidence="5">
    <location>
        <begin position="263"/>
        <end position="503"/>
    </location>
</feature>
<dbReference type="InterPro" id="IPR003439">
    <property type="entry name" value="ABC_transporter-like_ATP-bd"/>
</dbReference>
<dbReference type="EMBL" id="JACCBH010000001">
    <property type="protein sequence ID" value="NYD54490.1"/>
    <property type="molecule type" value="Genomic_DNA"/>
</dbReference>
<reference evidence="6 7" key="1">
    <citation type="submission" date="2020-07" db="EMBL/GenBank/DDBJ databases">
        <title>Sequencing the genomes of 1000 actinobacteria strains.</title>
        <authorList>
            <person name="Klenk H.-P."/>
        </authorList>
    </citation>
    <scope>NUCLEOTIDE SEQUENCE [LARGE SCALE GENOMIC DNA]</scope>
    <source>
        <strain evidence="6 7">DSM 22185</strain>
    </source>
</reference>
<keyword evidence="1" id="KW-0813">Transport</keyword>
<feature type="domain" description="ABC transporter" evidence="5">
    <location>
        <begin position="15"/>
        <end position="250"/>
    </location>
</feature>
<dbReference type="Gene3D" id="3.40.50.300">
    <property type="entry name" value="P-loop containing nucleotide triphosphate hydrolases"/>
    <property type="match status" value="2"/>
</dbReference>
<dbReference type="InterPro" id="IPR050107">
    <property type="entry name" value="ABC_carbohydrate_import_ATPase"/>
</dbReference>
<dbReference type="AlphaFoldDB" id="A0A7Y9JMM1"/>
<dbReference type="GO" id="GO:0016887">
    <property type="term" value="F:ATP hydrolysis activity"/>
    <property type="evidence" value="ECO:0007669"/>
    <property type="project" value="InterPro"/>
</dbReference>
<comment type="caution">
    <text evidence="6">The sequence shown here is derived from an EMBL/GenBank/DDBJ whole genome shotgun (WGS) entry which is preliminary data.</text>
</comment>
<dbReference type="InterPro" id="IPR003593">
    <property type="entry name" value="AAA+_ATPase"/>
</dbReference>
<keyword evidence="2" id="KW-0677">Repeat</keyword>
<gene>
    <name evidence="6" type="ORF">BKA02_001545</name>
</gene>
<keyword evidence="4 6" id="KW-0067">ATP-binding</keyword>
<dbReference type="Pfam" id="PF00005">
    <property type="entry name" value="ABC_tran"/>
    <property type="match status" value="2"/>
</dbReference>
<dbReference type="PROSITE" id="PS50893">
    <property type="entry name" value="ABC_TRANSPORTER_2"/>
    <property type="match status" value="2"/>
</dbReference>
<dbReference type="InterPro" id="IPR027417">
    <property type="entry name" value="P-loop_NTPase"/>
</dbReference>
<evidence type="ECO:0000256" key="4">
    <source>
        <dbReference type="ARBA" id="ARBA00022840"/>
    </source>
</evidence>
<protein>
    <submittedName>
        <fullName evidence="6">Ribose transport system ATP-binding protein</fullName>
    </submittedName>
</protein>
<dbReference type="Proteomes" id="UP000552045">
    <property type="component" value="Unassembled WGS sequence"/>
</dbReference>
<dbReference type="PANTHER" id="PTHR43790">
    <property type="entry name" value="CARBOHYDRATE TRANSPORT ATP-BINDING PROTEIN MG119-RELATED"/>
    <property type="match status" value="1"/>
</dbReference>
<evidence type="ECO:0000256" key="3">
    <source>
        <dbReference type="ARBA" id="ARBA00022741"/>
    </source>
</evidence>